<dbReference type="Pfam" id="PF07730">
    <property type="entry name" value="HisKA_3"/>
    <property type="match status" value="1"/>
</dbReference>
<reference evidence="11" key="1">
    <citation type="submission" date="2020-10" db="EMBL/GenBank/DDBJ databases">
        <authorList>
            <person name="Gilroy R."/>
        </authorList>
    </citation>
    <scope>NUCLEOTIDE SEQUENCE</scope>
    <source>
        <strain evidence="11">ChiBcec16-1751</strain>
    </source>
</reference>
<evidence type="ECO:0000313" key="11">
    <source>
        <dbReference type="EMBL" id="HIS65817.1"/>
    </source>
</evidence>
<dbReference type="Gene3D" id="1.20.5.1930">
    <property type="match status" value="1"/>
</dbReference>
<feature type="transmembrane region" description="Helical" evidence="9">
    <location>
        <begin position="65"/>
        <end position="87"/>
    </location>
</feature>
<keyword evidence="6 11" id="KW-0418">Kinase</keyword>
<dbReference type="InterPro" id="IPR050482">
    <property type="entry name" value="Sensor_HK_TwoCompSys"/>
</dbReference>
<dbReference type="SMART" id="SM00387">
    <property type="entry name" value="HATPase_c"/>
    <property type="match status" value="1"/>
</dbReference>
<evidence type="ECO:0000256" key="9">
    <source>
        <dbReference type="SAM" id="Phobius"/>
    </source>
</evidence>
<dbReference type="GO" id="GO:0005524">
    <property type="term" value="F:ATP binding"/>
    <property type="evidence" value="ECO:0007669"/>
    <property type="project" value="UniProtKB-KW"/>
</dbReference>
<dbReference type="Proteomes" id="UP000886741">
    <property type="component" value="Unassembled WGS sequence"/>
</dbReference>
<keyword evidence="3" id="KW-0597">Phosphoprotein</keyword>
<evidence type="ECO:0000256" key="7">
    <source>
        <dbReference type="ARBA" id="ARBA00022840"/>
    </source>
</evidence>
<evidence type="ECO:0000256" key="8">
    <source>
        <dbReference type="ARBA" id="ARBA00023012"/>
    </source>
</evidence>
<evidence type="ECO:0000256" key="2">
    <source>
        <dbReference type="ARBA" id="ARBA00012438"/>
    </source>
</evidence>
<evidence type="ECO:0000256" key="4">
    <source>
        <dbReference type="ARBA" id="ARBA00022679"/>
    </source>
</evidence>
<comment type="caution">
    <text evidence="11">The sequence shown here is derived from an EMBL/GenBank/DDBJ whole genome shotgun (WGS) entry which is preliminary data.</text>
</comment>
<dbReference type="Gene3D" id="3.30.565.10">
    <property type="entry name" value="Histidine kinase-like ATPase, C-terminal domain"/>
    <property type="match status" value="1"/>
</dbReference>
<dbReference type="GO" id="GO:0016020">
    <property type="term" value="C:membrane"/>
    <property type="evidence" value="ECO:0007669"/>
    <property type="project" value="InterPro"/>
</dbReference>
<proteinExistence type="predicted"/>
<dbReference type="InterPro" id="IPR011712">
    <property type="entry name" value="Sig_transdc_His_kin_sub3_dim/P"/>
</dbReference>
<feature type="transmembrane region" description="Helical" evidence="9">
    <location>
        <begin position="94"/>
        <end position="112"/>
    </location>
</feature>
<dbReference type="CDD" id="cd16917">
    <property type="entry name" value="HATPase_UhpB-NarQ-NarX-like"/>
    <property type="match status" value="1"/>
</dbReference>
<dbReference type="EC" id="2.7.13.3" evidence="2"/>
<accession>A0A9D1FB46</accession>
<dbReference type="PANTHER" id="PTHR24421">
    <property type="entry name" value="NITRATE/NITRITE SENSOR PROTEIN NARX-RELATED"/>
    <property type="match status" value="1"/>
</dbReference>
<keyword evidence="9" id="KW-0812">Transmembrane</keyword>
<evidence type="ECO:0000256" key="3">
    <source>
        <dbReference type="ARBA" id="ARBA00022553"/>
    </source>
</evidence>
<keyword evidence="9" id="KW-1133">Transmembrane helix</keyword>
<dbReference type="GO" id="GO:0046983">
    <property type="term" value="F:protein dimerization activity"/>
    <property type="evidence" value="ECO:0007669"/>
    <property type="project" value="InterPro"/>
</dbReference>
<name>A0A9D1FB46_9FIRM</name>
<dbReference type="GO" id="GO:0000155">
    <property type="term" value="F:phosphorelay sensor kinase activity"/>
    <property type="evidence" value="ECO:0007669"/>
    <property type="project" value="InterPro"/>
</dbReference>
<dbReference type="InterPro" id="IPR003594">
    <property type="entry name" value="HATPase_dom"/>
</dbReference>
<keyword evidence="4" id="KW-0808">Transferase</keyword>
<evidence type="ECO:0000256" key="1">
    <source>
        <dbReference type="ARBA" id="ARBA00000085"/>
    </source>
</evidence>
<feature type="transmembrane region" description="Helical" evidence="9">
    <location>
        <begin position="20"/>
        <end position="37"/>
    </location>
</feature>
<dbReference type="EMBL" id="DVJJ01000164">
    <property type="protein sequence ID" value="HIS65817.1"/>
    <property type="molecule type" value="Genomic_DNA"/>
</dbReference>
<keyword evidence="5" id="KW-0547">Nucleotide-binding</keyword>
<protein>
    <recommendedName>
        <fullName evidence="2">histidine kinase</fullName>
        <ecNumber evidence="2">2.7.13.3</ecNumber>
    </recommendedName>
</protein>
<keyword evidence="9" id="KW-0472">Membrane</keyword>
<feature type="transmembrane region" description="Helical" evidence="9">
    <location>
        <begin position="140"/>
        <end position="161"/>
    </location>
</feature>
<gene>
    <name evidence="11" type="ORF">IAA83_10700</name>
</gene>
<keyword evidence="8" id="KW-0902">Two-component regulatory system</keyword>
<feature type="domain" description="Histidine kinase" evidence="10">
    <location>
        <begin position="255"/>
        <end position="437"/>
    </location>
</feature>
<dbReference type="PANTHER" id="PTHR24421:SF10">
    <property type="entry name" value="NITRATE_NITRITE SENSOR PROTEIN NARQ"/>
    <property type="match status" value="1"/>
</dbReference>
<feature type="transmembrane region" description="Helical" evidence="9">
    <location>
        <begin position="181"/>
        <end position="205"/>
    </location>
</feature>
<dbReference type="SUPFAM" id="SSF55874">
    <property type="entry name" value="ATPase domain of HSP90 chaperone/DNA topoisomerase II/histidine kinase"/>
    <property type="match status" value="1"/>
</dbReference>
<reference evidence="11" key="2">
    <citation type="journal article" date="2021" name="PeerJ">
        <title>Extensive microbial diversity within the chicken gut microbiome revealed by metagenomics and culture.</title>
        <authorList>
            <person name="Gilroy R."/>
            <person name="Ravi A."/>
            <person name="Getino M."/>
            <person name="Pursley I."/>
            <person name="Horton D.L."/>
            <person name="Alikhan N.F."/>
            <person name="Baker D."/>
            <person name="Gharbi K."/>
            <person name="Hall N."/>
            <person name="Watson M."/>
            <person name="Adriaenssens E.M."/>
            <person name="Foster-Nyarko E."/>
            <person name="Jarju S."/>
            <person name="Secka A."/>
            <person name="Antonio M."/>
            <person name="Oren A."/>
            <person name="Chaudhuri R.R."/>
            <person name="La Ragione R."/>
            <person name="Hildebrand F."/>
            <person name="Pallen M.J."/>
        </authorList>
    </citation>
    <scope>NUCLEOTIDE SEQUENCE</scope>
    <source>
        <strain evidence="11">ChiBcec16-1751</strain>
    </source>
</reference>
<dbReference type="PROSITE" id="PS50109">
    <property type="entry name" value="HIS_KIN"/>
    <property type="match status" value="1"/>
</dbReference>
<sequence length="442" mass="50175">MRSTNGNESNQRRIWTLQGAMLALNCVAVFAICFFVYDTTQRICAQYNARAFLDTVVTIPADPRADLLFCMVLMGVLAATFVARILWLEHHQGPWTAVTLALDVVVCALLIYRLDFNYNGVVLLVFANVVANVRDGKAKLLVAALAICGYLLADYNLLSIYLPLYRVSDYIQYYTADVQQYLFSINNVLTSLNIVLFVAYCICVIDWQRGTIEKVNQLYEELQSANQQLLQYADMSERMAQTRERNRLAREIHDTLGHTLTGIAAGLDACLALVKVSPEQTKKQLELLSKVSREGIKDVRRSVNELRPDALERLNLRQAIEEMVQAMSQISDVQIHFQTDQERLQFDADEENAIYRVIQEGITNAVRHGHAKEIWIILSRREQEVLLVIHDNGVGAAEIKKGFGTRHMKERIEMLQGTVTFDGSDGFTVTARIPIRWSETYD</sequence>
<dbReference type="InterPro" id="IPR005467">
    <property type="entry name" value="His_kinase_dom"/>
</dbReference>
<evidence type="ECO:0000256" key="6">
    <source>
        <dbReference type="ARBA" id="ARBA00022777"/>
    </source>
</evidence>
<organism evidence="11 12">
    <name type="scientific">Candidatus Avoscillospira avistercoris</name>
    <dbReference type="NCBI Taxonomy" id="2840707"/>
    <lineage>
        <taxon>Bacteria</taxon>
        <taxon>Bacillati</taxon>
        <taxon>Bacillota</taxon>
        <taxon>Clostridia</taxon>
        <taxon>Eubacteriales</taxon>
        <taxon>Oscillospiraceae</taxon>
        <taxon>Oscillospiraceae incertae sedis</taxon>
        <taxon>Candidatus Avoscillospira</taxon>
    </lineage>
</organism>
<keyword evidence="7" id="KW-0067">ATP-binding</keyword>
<evidence type="ECO:0000259" key="10">
    <source>
        <dbReference type="PROSITE" id="PS50109"/>
    </source>
</evidence>
<dbReference type="Pfam" id="PF02518">
    <property type="entry name" value="HATPase_c"/>
    <property type="match status" value="1"/>
</dbReference>
<dbReference type="InterPro" id="IPR036890">
    <property type="entry name" value="HATPase_C_sf"/>
</dbReference>
<dbReference type="AlphaFoldDB" id="A0A9D1FB46"/>
<comment type="catalytic activity">
    <reaction evidence="1">
        <text>ATP + protein L-histidine = ADP + protein N-phospho-L-histidine.</text>
        <dbReference type="EC" id="2.7.13.3"/>
    </reaction>
</comment>
<evidence type="ECO:0000256" key="5">
    <source>
        <dbReference type="ARBA" id="ARBA00022741"/>
    </source>
</evidence>
<evidence type="ECO:0000313" key="12">
    <source>
        <dbReference type="Proteomes" id="UP000886741"/>
    </source>
</evidence>